<dbReference type="VEuPathDB" id="FungiDB:EMCG_04041"/>
<protein>
    <submittedName>
        <fullName evidence="2">Uncharacterized protein</fullName>
    </submittedName>
</protein>
<accession>A0A2B7ZU15</accession>
<evidence type="ECO:0000313" key="3">
    <source>
        <dbReference type="Proteomes" id="UP000226031"/>
    </source>
</evidence>
<sequence>MTSQFSPHASPSHSQKAATSHSTLPSHHQKTHLTTSTTTTTTSTTSTSTSIDTNIPTSSRTSNPEQGSKKDLPLTPTSPSTSQWQPKLDRTQSWNEQDMKHRFQQRLTGLEKGRESGFTEIEREIKEGAMGGGAGG</sequence>
<dbReference type="AlphaFoldDB" id="A0A2B7ZU15"/>
<keyword evidence="3" id="KW-1185">Reference proteome</keyword>
<organism evidence="2 3">
    <name type="scientific">[Emmonsia] crescens</name>
    <dbReference type="NCBI Taxonomy" id="73230"/>
    <lineage>
        <taxon>Eukaryota</taxon>
        <taxon>Fungi</taxon>
        <taxon>Dikarya</taxon>
        <taxon>Ascomycota</taxon>
        <taxon>Pezizomycotina</taxon>
        <taxon>Eurotiomycetes</taxon>
        <taxon>Eurotiomycetidae</taxon>
        <taxon>Onygenales</taxon>
        <taxon>Ajellomycetaceae</taxon>
        <taxon>Emergomyces</taxon>
    </lineage>
</organism>
<dbReference type="EMBL" id="PDND01000004">
    <property type="protein sequence ID" value="PGH36698.1"/>
    <property type="molecule type" value="Genomic_DNA"/>
</dbReference>
<feature type="compositionally biased region" description="Polar residues" evidence="1">
    <location>
        <begin position="51"/>
        <end position="66"/>
    </location>
</feature>
<name>A0A2B7ZU15_9EURO</name>
<dbReference type="Proteomes" id="UP000226031">
    <property type="component" value="Unassembled WGS sequence"/>
</dbReference>
<evidence type="ECO:0000313" key="2">
    <source>
        <dbReference type="EMBL" id="PGH36698.1"/>
    </source>
</evidence>
<evidence type="ECO:0000256" key="1">
    <source>
        <dbReference type="SAM" id="MobiDB-lite"/>
    </source>
</evidence>
<feature type="compositionally biased region" description="Polar residues" evidence="1">
    <location>
        <begin position="1"/>
        <end position="26"/>
    </location>
</feature>
<gene>
    <name evidence="2" type="ORF">GX50_00358</name>
</gene>
<feature type="region of interest" description="Disordered" evidence="1">
    <location>
        <begin position="1"/>
        <end position="96"/>
    </location>
</feature>
<feature type="compositionally biased region" description="Polar residues" evidence="1">
    <location>
        <begin position="75"/>
        <end position="96"/>
    </location>
</feature>
<comment type="caution">
    <text evidence="2">The sequence shown here is derived from an EMBL/GenBank/DDBJ whole genome shotgun (WGS) entry which is preliminary data.</text>
</comment>
<proteinExistence type="predicted"/>
<feature type="compositionally biased region" description="Low complexity" evidence="1">
    <location>
        <begin position="34"/>
        <end position="50"/>
    </location>
</feature>
<reference evidence="2 3" key="1">
    <citation type="submission" date="2017-10" db="EMBL/GenBank/DDBJ databases">
        <title>Comparative genomics in systemic dimorphic fungi from Ajellomycetaceae.</title>
        <authorList>
            <person name="Munoz J.F."/>
            <person name="Mcewen J.G."/>
            <person name="Clay O.K."/>
            <person name="Cuomo C.A."/>
        </authorList>
    </citation>
    <scope>NUCLEOTIDE SEQUENCE [LARGE SCALE GENOMIC DNA]</scope>
    <source>
        <strain evidence="2 3">UAMH4076</strain>
    </source>
</reference>